<dbReference type="AlphaFoldDB" id="A0AAE0TRI8"/>
<protein>
    <submittedName>
        <fullName evidence="1">Uncharacterized protein</fullName>
    </submittedName>
</protein>
<organism evidence="1 2">
    <name type="scientific">Recurvomyces mirabilis</name>
    <dbReference type="NCBI Taxonomy" id="574656"/>
    <lineage>
        <taxon>Eukaryota</taxon>
        <taxon>Fungi</taxon>
        <taxon>Dikarya</taxon>
        <taxon>Ascomycota</taxon>
        <taxon>Pezizomycotina</taxon>
        <taxon>Dothideomycetes</taxon>
        <taxon>Dothideomycetidae</taxon>
        <taxon>Mycosphaerellales</taxon>
        <taxon>Teratosphaeriaceae</taxon>
        <taxon>Recurvomyces</taxon>
    </lineage>
</organism>
<dbReference type="EMBL" id="JAUTXT010000033">
    <property type="protein sequence ID" value="KAK3672459.1"/>
    <property type="molecule type" value="Genomic_DNA"/>
</dbReference>
<accession>A0AAE0TRI8</accession>
<dbReference type="Proteomes" id="UP001274830">
    <property type="component" value="Unassembled WGS sequence"/>
</dbReference>
<name>A0AAE0TRI8_9PEZI</name>
<dbReference type="PANTHER" id="PTHR42085:SF1">
    <property type="entry name" value="F-BOX DOMAIN-CONTAINING PROTEIN"/>
    <property type="match status" value="1"/>
</dbReference>
<sequence length="205" mass="24391">MDWSFRTISFTKQPESRLPALPSELRDLIFEYALVCNKPLVTFRLDNYQKDSMSEAVQPALTRTNRQIRKETLPIWYGCNRFVLHTQDPHAGKGLVWLERNSRYMSLLKHIALWIRYVSPINDRGYGALSISMRRQAGTDVWYAEDDWEWITVIRKPTGLEDDARFLQKELDYLLENDYQGQLDAEKFHCILLETRRRYIEHKMS</sequence>
<dbReference type="PANTHER" id="PTHR42085">
    <property type="entry name" value="F-BOX DOMAIN-CONTAINING PROTEIN"/>
    <property type="match status" value="1"/>
</dbReference>
<reference evidence="1" key="1">
    <citation type="submission" date="2023-07" db="EMBL/GenBank/DDBJ databases">
        <title>Black Yeasts Isolated from many extreme environments.</title>
        <authorList>
            <person name="Coleine C."/>
            <person name="Stajich J.E."/>
            <person name="Selbmann L."/>
        </authorList>
    </citation>
    <scope>NUCLEOTIDE SEQUENCE</scope>
    <source>
        <strain evidence="1">CCFEE 5485</strain>
    </source>
</reference>
<dbReference type="InterPro" id="IPR038883">
    <property type="entry name" value="AN11006-like"/>
</dbReference>
<comment type="caution">
    <text evidence="1">The sequence shown here is derived from an EMBL/GenBank/DDBJ whole genome shotgun (WGS) entry which is preliminary data.</text>
</comment>
<keyword evidence="2" id="KW-1185">Reference proteome</keyword>
<evidence type="ECO:0000313" key="2">
    <source>
        <dbReference type="Proteomes" id="UP001274830"/>
    </source>
</evidence>
<evidence type="ECO:0000313" key="1">
    <source>
        <dbReference type="EMBL" id="KAK3672459.1"/>
    </source>
</evidence>
<proteinExistence type="predicted"/>
<gene>
    <name evidence="1" type="ORF">LTR78_007766</name>
</gene>